<evidence type="ECO:0000256" key="7">
    <source>
        <dbReference type="ARBA" id="ARBA00022989"/>
    </source>
</evidence>
<evidence type="ECO:0000256" key="10">
    <source>
        <dbReference type="ARBA" id="ARBA00039918"/>
    </source>
</evidence>
<dbReference type="GeneID" id="57485628"/>
<evidence type="ECO:0000256" key="9">
    <source>
        <dbReference type="ARBA" id="ARBA00037295"/>
    </source>
</evidence>
<dbReference type="PANTHER" id="PTHR43045">
    <property type="entry name" value="SHIKIMATE TRANSPORTER"/>
    <property type="match status" value="1"/>
</dbReference>
<evidence type="ECO:0000256" key="2">
    <source>
        <dbReference type="ARBA" id="ARBA00008240"/>
    </source>
</evidence>
<comment type="caution">
    <text evidence="12">The sequence shown here is derived from an EMBL/GenBank/DDBJ whole genome shotgun (WGS) entry which is preliminary data.</text>
</comment>
<gene>
    <name evidence="12" type="ORF">I3517_26160</name>
</gene>
<evidence type="ECO:0000259" key="11">
    <source>
        <dbReference type="PROSITE" id="PS50850"/>
    </source>
</evidence>
<evidence type="ECO:0000256" key="8">
    <source>
        <dbReference type="ARBA" id="ARBA00023136"/>
    </source>
</evidence>
<dbReference type="AlphaFoldDB" id="A0A0C2WB73"/>
<keyword evidence="7" id="KW-1133">Transmembrane helix</keyword>
<dbReference type="InterPro" id="IPR036259">
    <property type="entry name" value="MFS_trans_sf"/>
</dbReference>
<proteinExistence type="inferred from homology"/>
<keyword evidence="4" id="KW-1003">Cell membrane</keyword>
<evidence type="ECO:0000256" key="4">
    <source>
        <dbReference type="ARBA" id="ARBA00022475"/>
    </source>
</evidence>
<name>A0A0C2WB73_RHOER</name>
<dbReference type="PANTHER" id="PTHR43045:SF1">
    <property type="entry name" value="SHIKIMATE TRANSPORTER"/>
    <property type="match status" value="1"/>
</dbReference>
<organism evidence="12 13">
    <name type="scientific">Rhodococcus erythropolis</name>
    <name type="common">Arthrobacter picolinophilus</name>
    <dbReference type="NCBI Taxonomy" id="1833"/>
    <lineage>
        <taxon>Bacteria</taxon>
        <taxon>Bacillati</taxon>
        <taxon>Actinomycetota</taxon>
        <taxon>Actinomycetes</taxon>
        <taxon>Mycobacteriales</taxon>
        <taxon>Nocardiaceae</taxon>
        <taxon>Rhodococcus</taxon>
        <taxon>Rhodococcus erythropolis group</taxon>
    </lineage>
</organism>
<dbReference type="Pfam" id="PF07690">
    <property type="entry name" value="MFS_1"/>
    <property type="match status" value="1"/>
</dbReference>
<dbReference type="PROSITE" id="PS00217">
    <property type="entry name" value="SUGAR_TRANSPORT_2"/>
    <property type="match status" value="1"/>
</dbReference>
<sequence>MTTTRTGTKPAAKEYDRAAMASMVGTTVEWYDFFIYAQAAALIFADLFFKPMGSAGQIVSYVTVGISFVFRPLGAIVAGYLGDRLGRKRVLVATLAMMGAATVLIGALPTYASIGIWAPILLILLRIVQGFSTGGEWGGAALLAVEHAPTKRRGFFGAFVQMGVPLGMLLATGVLALCTFTLTDEQFTTWGWRVPFLLSVVLIGVGFYIRSKVSESPVFAELKERRTESNTPIRTLFKKHPKQVVLAALSFIGTNGNGYMVIGGFIVAYATKTYGLGKTELLIATLASAVTWGVFTMIGAYWSDRRGRTTVMNVGNLAMILFAVPFFLLIDTGNLGWIYVAMILFSVGLGLSYGPQPALFAELFPASIRYSGASISYAVGTIFGGAFAPTVAQWLLGKTGGTLAISIYLALLAAVSFVATMLIKDRSGRDLMV</sequence>
<keyword evidence="8" id="KW-0472">Membrane</keyword>
<dbReference type="RefSeq" id="WP_019744796.1">
    <property type="nucleotide sequence ID" value="NZ_CP070870.1"/>
</dbReference>
<dbReference type="Gene3D" id="1.20.1250.20">
    <property type="entry name" value="MFS general substrate transporter like domains"/>
    <property type="match status" value="2"/>
</dbReference>
<accession>A0A0C2WB73</accession>
<feature type="domain" description="Major facilitator superfamily (MFS) profile" evidence="11">
    <location>
        <begin position="18"/>
        <end position="428"/>
    </location>
</feature>
<dbReference type="GO" id="GO:0005886">
    <property type="term" value="C:plasma membrane"/>
    <property type="evidence" value="ECO:0007669"/>
    <property type="project" value="UniProtKB-SubCell"/>
</dbReference>
<comment type="similarity">
    <text evidence="2">Belongs to the major facilitator superfamily. Metabolite:H+ Symporter (MHS) family (TC 2.A.1.6) family.</text>
</comment>
<evidence type="ECO:0000256" key="1">
    <source>
        <dbReference type="ARBA" id="ARBA00004651"/>
    </source>
</evidence>
<evidence type="ECO:0000256" key="5">
    <source>
        <dbReference type="ARBA" id="ARBA00022692"/>
    </source>
</evidence>
<reference evidence="12 13" key="1">
    <citation type="submission" date="2020-12" db="EMBL/GenBank/DDBJ databases">
        <title>Draft genome sequence of furan degrading bacterial strain FUR100.</title>
        <authorList>
            <person name="Woiski C."/>
        </authorList>
    </citation>
    <scope>NUCLEOTIDE SEQUENCE [LARGE SCALE GENOMIC DNA]</scope>
    <source>
        <strain evidence="12 13">FUR100</strain>
    </source>
</reference>
<protein>
    <recommendedName>
        <fullName evidence="10">Putative proline/betaine transporter</fullName>
    </recommendedName>
</protein>
<dbReference type="PROSITE" id="PS50850">
    <property type="entry name" value="MFS"/>
    <property type="match status" value="1"/>
</dbReference>
<keyword evidence="5" id="KW-0812">Transmembrane</keyword>
<dbReference type="OMA" id="AYPQIGV"/>
<dbReference type="InterPro" id="IPR005829">
    <property type="entry name" value="Sugar_transporter_CS"/>
</dbReference>
<dbReference type="InterPro" id="IPR011701">
    <property type="entry name" value="MFS"/>
</dbReference>
<keyword evidence="6" id="KW-0769">Symport</keyword>
<comment type="function">
    <text evidence="9">May be a proton symporter involved in the uptake of osmolytes such as proline and glycine betaine.</text>
</comment>
<dbReference type="EMBL" id="JAECSB010000085">
    <property type="protein sequence ID" value="MBH5146091.1"/>
    <property type="molecule type" value="Genomic_DNA"/>
</dbReference>
<dbReference type="CDD" id="cd17369">
    <property type="entry name" value="MFS_ShiA_like"/>
    <property type="match status" value="1"/>
</dbReference>
<dbReference type="GO" id="GO:0015293">
    <property type="term" value="F:symporter activity"/>
    <property type="evidence" value="ECO:0007669"/>
    <property type="project" value="UniProtKB-KW"/>
</dbReference>
<evidence type="ECO:0000256" key="3">
    <source>
        <dbReference type="ARBA" id="ARBA00022448"/>
    </source>
</evidence>
<comment type="subcellular location">
    <subcellularLocation>
        <location evidence="1">Cell membrane</location>
        <topology evidence="1">Multi-pass membrane protein</topology>
    </subcellularLocation>
</comment>
<dbReference type="FunFam" id="1.20.1250.20:FF:000001">
    <property type="entry name" value="Dicarboxylate MFS transporter"/>
    <property type="match status" value="1"/>
</dbReference>
<dbReference type="InterPro" id="IPR020846">
    <property type="entry name" value="MFS_dom"/>
</dbReference>
<evidence type="ECO:0000256" key="6">
    <source>
        <dbReference type="ARBA" id="ARBA00022847"/>
    </source>
</evidence>
<dbReference type="SUPFAM" id="SSF103473">
    <property type="entry name" value="MFS general substrate transporter"/>
    <property type="match status" value="1"/>
</dbReference>
<keyword evidence="13" id="KW-1185">Reference proteome</keyword>
<evidence type="ECO:0000313" key="13">
    <source>
        <dbReference type="Proteomes" id="UP000627573"/>
    </source>
</evidence>
<keyword evidence="3" id="KW-0813">Transport</keyword>
<evidence type="ECO:0000313" key="12">
    <source>
        <dbReference type="EMBL" id="MBH5146091.1"/>
    </source>
</evidence>
<dbReference type="Proteomes" id="UP000627573">
    <property type="component" value="Unassembled WGS sequence"/>
</dbReference>